<feature type="compositionally biased region" description="Pro residues" evidence="1">
    <location>
        <begin position="69"/>
        <end position="81"/>
    </location>
</feature>
<dbReference type="AlphaFoldDB" id="A0A1B9GPB3"/>
<proteinExistence type="predicted"/>
<name>A0A1B9GPB3_9TREE</name>
<feature type="region of interest" description="Disordered" evidence="1">
    <location>
        <begin position="183"/>
        <end position="216"/>
    </location>
</feature>
<organism evidence="3 4">
    <name type="scientific">Kwoniella heveanensis BCC8398</name>
    <dbReference type="NCBI Taxonomy" id="1296120"/>
    <lineage>
        <taxon>Eukaryota</taxon>
        <taxon>Fungi</taxon>
        <taxon>Dikarya</taxon>
        <taxon>Basidiomycota</taxon>
        <taxon>Agaricomycotina</taxon>
        <taxon>Tremellomycetes</taxon>
        <taxon>Tremellales</taxon>
        <taxon>Cryptococcaceae</taxon>
        <taxon>Kwoniella</taxon>
    </lineage>
</organism>
<evidence type="ECO:0000256" key="2">
    <source>
        <dbReference type="SAM" id="Phobius"/>
    </source>
</evidence>
<feature type="compositionally biased region" description="Polar residues" evidence="1">
    <location>
        <begin position="105"/>
        <end position="122"/>
    </location>
</feature>
<protein>
    <submittedName>
        <fullName evidence="3">Uncharacterized protein</fullName>
    </submittedName>
</protein>
<gene>
    <name evidence="3" type="ORF">I316_05482</name>
</gene>
<feature type="region of interest" description="Disordered" evidence="1">
    <location>
        <begin position="40"/>
        <end position="86"/>
    </location>
</feature>
<evidence type="ECO:0000313" key="3">
    <source>
        <dbReference type="EMBL" id="OCF32846.1"/>
    </source>
</evidence>
<reference evidence="4" key="2">
    <citation type="submission" date="2013-12" db="EMBL/GenBank/DDBJ databases">
        <title>Evolution of pathogenesis and genome organization in the Tremellales.</title>
        <authorList>
            <person name="Cuomo C."/>
            <person name="Litvintseva A."/>
            <person name="Heitman J."/>
            <person name="Chen Y."/>
            <person name="Sun S."/>
            <person name="Springer D."/>
            <person name="Dromer F."/>
            <person name="Young S."/>
            <person name="Zeng Q."/>
            <person name="Chapman S."/>
            <person name="Gujja S."/>
            <person name="Saif S."/>
            <person name="Birren B."/>
        </authorList>
    </citation>
    <scope>NUCLEOTIDE SEQUENCE [LARGE SCALE GENOMIC DNA]</scope>
    <source>
        <strain evidence="4">BCC8398</strain>
    </source>
</reference>
<keyword evidence="2" id="KW-0472">Membrane</keyword>
<evidence type="ECO:0000313" key="4">
    <source>
        <dbReference type="Proteomes" id="UP000092666"/>
    </source>
</evidence>
<dbReference type="EMBL" id="KV700128">
    <property type="protein sequence ID" value="OCF32846.1"/>
    <property type="molecule type" value="Genomic_DNA"/>
</dbReference>
<keyword evidence="4" id="KW-1185">Reference proteome</keyword>
<evidence type="ECO:0000256" key="1">
    <source>
        <dbReference type="SAM" id="MobiDB-lite"/>
    </source>
</evidence>
<accession>A0A1B9GPB3</accession>
<dbReference type="OrthoDB" id="2565203at2759"/>
<dbReference type="STRING" id="1296120.A0A1B9GPB3"/>
<feature type="transmembrane region" description="Helical" evidence="2">
    <location>
        <begin position="330"/>
        <end position="351"/>
    </location>
</feature>
<feature type="region of interest" description="Disordered" evidence="1">
    <location>
        <begin position="104"/>
        <end position="138"/>
    </location>
</feature>
<dbReference type="Proteomes" id="UP000092666">
    <property type="component" value="Unassembled WGS sequence"/>
</dbReference>
<keyword evidence="2" id="KW-0812">Transmembrane</keyword>
<feature type="compositionally biased region" description="Pro residues" evidence="1">
    <location>
        <begin position="196"/>
        <end position="208"/>
    </location>
</feature>
<feature type="region of interest" description="Disordered" evidence="1">
    <location>
        <begin position="1"/>
        <end position="24"/>
    </location>
</feature>
<reference evidence="3 4" key="1">
    <citation type="submission" date="2013-07" db="EMBL/GenBank/DDBJ databases">
        <title>The Genome Sequence of Cryptococcus heveanensis BCC8398.</title>
        <authorList>
            <consortium name="The Broad Institute Genome Sequencing Platform"/>
            <person name="Cuomo C."/>
            <person name="Litvintseva A."/>
            <person name="Chen Y."/>
            <person name="Heitman J."/>
            <person name="Sun S."/>
            <person name="Springer D."/>
            <person name="Dromer F."/>
            <person name="Young S.K."/>
            <person name="Zeng Q."/>
            <person name="Gargeya S."/>
            <person name="Fitzgerald M."/>
            <person name="Abouelleil A."/>
            <person name="Alvarado L."/>
            <person name="Berlin A.M."/>
            <person name="Chapman S.B."/>
            <person name="Dewar J."/>
            <person name="Goldberg J."/>
            <person name="Griggs A."/>
            <person name="Gujja S."/>
            <person name="Hansen M."/>
            <person name="Howarth C."/>
            <person name="Imamovic A."/>
            <person name="Larimer J."/>
            <person name="McCowan C."/>
            <person name="Murphy C."/>
            <person name="Pearson M."/>
            <person name="Priest M."/>
            <person name="Roberts A."/>
            <person name="Saif S."/>
            <person name="Shea T."/>
            <person name="Sykes S."/>
            <person name="Wortman J."/>
            <person name="Nusbaum C."/>
            <person name="Birren B."/>
        </authorList>
    </citation>
    <scope>NUCLEOTIDE SEQUENCE [LARGE SCALE GENOMIC DNA]</scope>
    <source>
        <strain evidence="3 4">BCC8398</strain>
    </source>
</reference>
<keyword evidence="2" id="KW-1133">Transmembrane helix</keyword>
<sequence>MNPDGSFTLHQPIQPPATRPSSTTIMPSRAIMCMRDGVEEGQAARRQTSGGAAVRGDGADGDGEGERPCVPPHGPCPGPIPPHHEGYQALRLHEGDLRVADHVHSTPQQVRQSTHSNPQPVTDYQRESRPRPHAHSLNQGLPISHLASAPVHSSPPVSMAQPLDLLQDMSSNVALLPIQDQDQDRCRGHGQRRQTQPPPTASLPPSYKPLPSSAEDTLLLAPPPSFYASTCPFSHHYQNHAHARACGQSLISPQTPENDSSSRSRSRWARIRTAGPGRTGPLLPTHSVQARAQGIGPTHTCPHCFDLHAGDEGEDDDYAFGSARSDSMDLIVALLVLLNIIVWSAVIYGYVQEFINGTGSGNEWNWPKWELGNTLGIDPEAFRFSVSNACLGPAGAAGWGQICAGEECRWAFVDC</sequence>